<accession>A0A644W3R9</accession>
<name>A0A644W3R9_9ZZZZ</name>
<proteinExistence type="predicted"/>
<evidence type="ECO:0000313" key="1">
    <source>
        <dbReference type="EMBL" id="MPL98404.1"/>
    </source>
</evidence>
<protein>
    <submittedName>
        <fullName evidence="1">Uncharacterized protein</fullName>
    </submittedName>
</protein>
<comment type="caution">
    <text evidence="1">The sequence shown here is derived from an EMBL/GenBank/DDBJ whole genome shotgun (WGS) entry which is preliminary data.</text>
</comment>
<dbReference type="EMBL" id="VSSQ01000606">
    <property type="protein sequence ID" value="MPL98404.1"/>
    <property type="molecule type" value="Genomic_DNA"/>
</dbReference>
<dbReference type="AlphaFoldDB" id="A0A644W3R9"/>
<sequence>MIKGILDELILKNSENLSQHNFQTNSSLRINKDVDKLKINDDTSNEDIIFDEYSSKITNSYVELQDVMSNKDKYEISKNDEDKVDLNSLILNKE</sequence>
<gene>
    <name evidence="1" type="ORF">SDC9_44609</name>
</gene>
<organism evidence="1">
    <name type="scientific">bioreactor metagenome</name>
    <dbReference type="NCBI Taxonomy" id="1076179"/>
    <lineage>
        <taxon>unclassified sequences</taxon>
        <taxon>metagenomes</taxon>
        <taxon>ecological metagenomes</taxon>
    </lineage>
</organism>
<reference evidence="1" key="1">
    <citation type="submission" date="2019-08" db="EMBL/GenBank/DDBJ databases">
        <authorList>
            <person name="Kucharzyk K."/>
            <person name="Murdoch R.W."/>
            <person name="Higgins S."/>
            <person name="Loffler F."/>
        </authorList>
    </citation>
    <scope>NUCLEOTIDE SEQUENCE</scope>
</reference>